<dbReference type="STRING" id="52560.SAMN04488082_11363"/>
<dbReference type="NCBIfam" id="TIGR00787">
    <property type="entry name" value="dctP"/>
    <property type="match status" value="1"/>
</dbReference>
<organism evidence="5 6">
    <name type="scientific">Desulfomicrobium apsheronum</name>
    <dbReference type="NCBI Taxonomy" id="52560"/>
    <lineage>
        <taxon>Bacteria</taxon>
        <taxon>Pseudomonadati</taxon>
        <taxon>Thermodesulfobacteriota</taxon>
        <taxon>Desulfovibrionia</taxon>
        <taxon>Desulfovibrionales</taxon>
        <taxon>Desulfomicrobiaceae</taxon>
        <taxon>Desulfomicrobium</taxon>
    </lineage>
</organism>
<dbReference type="NCBIfam" id="NF037995">
    <property type="entry name" value="TRAP_S1"/>
    <property type="match status" value="1"/>
</dbReference>
<sequence length="351" mass="39588">MKMKVSVAIFLAMTMFCAASAQAERVLKFGHIAPTKIENKDFPMHKAALAFAEHVEKETKGEIRIEVFPLGQLGNERSMLEQVQFGTLDMMDCTTAVMSNLIPQVGLLDLFFLFPSKEVAYKVLADEEFKTVMDALMPGMGLIPIGYAENEMRDFGVRDKTITSPEQMKGVRVRVMDSPVFLESFRALGANPVGIPFPELYTALQQGAVDMQENPIPTSVMMKFTEVAKYLTRSSHSLTCLYKMVSRPVWESLTPEQQRIFLDAAKIAEDINRTENTNMRNELEKLAQEKFGATIADLTPEERKAFHDAVLPVHEKFANQVGNIPDDPKFGKYAGKRYYDMIVEKVNQYSN</sequence>
<evidence type="ECO:0000256" key="1">
    <source>
        <dbReference type="ARBA" id="ARBA00009023"/>
    </source>
</evidence>
<dbReference type="PANTHER" id="PTHR33376:SF7">
    <property type="entry name" value="C4-DICARBOXYLATE-BINDING PROTEIN DCTB"/>
    <property type="match status" value="1"/>
</dbReference>
<dbReference type="AlphaFoldDB" id="A0A1I3WJ37"/>
<evidence type="ECO:0000256" key="2">
    <source>
        <dbReference type="ARBA" id="ARBA00022448"/>
    </source>
</evidence>
<evidence type="ECO:0000256" key="4">
    <source>
        <dbReference type="SAM" id="SignalP"/>
    </source>
</evidence>
<keyword evidence="2" id="KW-0813">Transport</keyword>
<dbReference type="InterPro" id="IPR038404">
    <property type="entry name" value="TRAP_DctP_sf"/>
</dbReference>
<dbReference type="InterPro" id="IPR018389">
    <property type="entry name" value="DctP_fam"/>
</dbReference>
<dbReference type="RefSeq" id="WP_161949209.1">
    <property type="nucleotide sequence ID" value="NZ_FORX01000013.1"/>
</dbReference>
<dbReference type="GO" id="GO:0030288">
    <property type="term" value="C:outer membrane-bounded periplasmic space"/>
    <property type="evidence" value="ECO:0007669"/>
    <property type="project" value="InterPro"/>
</dbReference>
<comment type="similarity">
    <text evidence="1">Belongs to the bacterial solute-binding protein 7 family.</text>
</comment>
<dbReference type="Pfam" id="PF03480">
    <property type="entry name" value="DctP"/>
    <property type="match status" value="1"/>
</dbReference>
<reference evidence="6" key="1">
    <citation type="submission" date="2016-10" db="EMBL/GenBank/DDBJ databases">
        <authorList>
            <person name="Varghese N."/>
            <person name="Submissions S."/>
        </authorList>
    </citation>
    <scope>NUCLEOTIDE SEQUENCE [LARGE SCALE GENOMIC DNA]</scope>
    <source>
        <strain evidence="6">DSM 5918</strain>
    </source>
</reference>
<evidence type="ECO:0000256" key="3">
    <source>
        <dbReference type="ARBA" id="ARBA00022729"/>
    </source>
</evidence>
<dbReference type="GO" id="GO:0055085">
    <property type="term" value="P:transmembrane transport"/>
    <property type="evidence" value="ECO:0007669"/>
    <property type="project" value="InterPro"/>
</dbReference>
<keyword evidence="3 4" id="KW-0732">Signal</keyword>
<protein>
    <submittedName>
        <fullName evidence="5">Tripartite ATP-independent transporter solute receptor, DctP family</fullName>
    </submittedName>
</protein>
<accession>A0A1I3WJ37</accession>
<feature type="signal peptide" evidence="4">
    <location>
        <begin position="1"/>
        <end position="23"/>
    </location>
</feature>
<name>A0A1I3WJ37_9BACT</name>
<keyword evidence="6" id="KW-1185">Reference proteome</keyword>
<dbReference type="Proteomes" id="UP000198635">
    <property type="component" value="Unassembled WGS sequence"/>
</dbReference>
<dbReference type="EMBL" id="FORX01000013">
    <property type="protein sequence ID" value="SFK07370.1"/>
    <property type="molecule type" value="Genomic_DNA"/>
</dbReference>
<dbReference type="PANTHER" id="PTHR33376">
    <property type="match status" value="1"/>
</dbReference>
<gene>
    <name evidence="5" type="ORF">SAMN04488082_11363</name>
</gene>
<feature type="chain" id="PRO_5011762089" evidence="4">
    <location>
        <begin position="24"/>
        <end position="351"/>
    </location>
</feature>
<keyword evidence="5" id="KW-0675">Receptor</keyword>
<dbReference type="InterPro" id="IPR004682">
    <property type="entry name" value="TRAP_DctP"/>
</dbReference>
<dbReference type="PIRSF" id="PIRSF006470">
    <property type="entry name" value="DctB"/>
    <property type="match status" value="1"/>
</dbReference>
<evidence type="ECO:0000313" key="5">
    <source>
        <dbReference type="EMBL" id="SFK07370.1"/>
    </source>
</evidence>
<dbReference type="Gene3D" id="3.40.190.170">
    <property type="entry name" value="Bacterial extracellular solute-binding protein, family 7"/>
    <property type="match status" value="1"/>
</dbReference>
<evidence type="ECO:0000313" key="6">
    <source>
        <dbReference type="Proteomes" id="UP000198635"/>
    </source>
</evidence>
<proteinExistence type="inferred from homology"/>